<dbReference type="EMBL" id="HBGF01031463">
    <property type="protein sequence ID" value="CAD9128237.1"/>
    <property type="molecule type" value="Transcribed_RNA"/>
</dbReference>
<dbReference type="SUPFAM" id="SSF56349">
    <property type="entry name" value="DNA breaking-rejoining enzymes"/>
    <property type="match status" value="1"/>
</dbReference>
<protein>
    <recommendedName>
        <fullName evidence="4">Tyr recombinase domain-containing protein</fullName>
    </recommendedName>
</protein>
<gene>
    <name evidence="3" type="ORF">NDES1114_LOCUS21013</name>
</gene>
<sequence length="424" mass="47218">MELCRTCGMWWGRHALRRVADVHPCIPQAIGEHPPWPMPTKEATGPVGVAELGDDSDSDDEPLAPSQDPPDFRPGEQLTRLGSLAMTPLRSLKILASADADLASAIVRKALSYETRQHHVRHLHKVARQVRWMESNNPDDKRLSQPLLPWLIHWLKGRGRRKKWKWSTQSAEMGSIQAAFRYLPTYVPGAPTWLLKDDVAWQLACRTCRNRARAEKTDQALPATVDQVHKACKFAIDVLRRPDIAALLGLTWITYGRASALAQAKREDIVLSKDPDGETVAAITMMRGKSNKLGQDPHTVTNPLGCFAPFVVEYLENITEPDQWIVFAPTRTERKKLLGAMNDALRNANGIQELETRSLRRGSLQLMAKAGATIEVLLVCSGHSSVRSLKRYLNFGRVMSAEQRKAGKMAGQLVTLPSPALQSC</sequence>
<dbReference type="GO" id="GO:0006310">
    <property type="term" value="P:DNA recombination"/>
    <property type="evidence" value="ECO:0007669"/>
    <property type="project" value="UniProtKB-KW"/>
</dbReference>
<reference evidence="3" key="1">
    <citation type="submission" date="2021-01" db="EMBL/GenBank/DDBJ databases">
        <authorList>
            <person name="Corre E."/>
            <person name="Pelletier E."/>
            <person name="Niang G."/>
            <person name="Scheremetjew M."/>
            <person name="Finn R."/>
            <person name="Kale V."/>
            <person name="Holt S."/>
            <person name="Cochrane G."/>
            <person name="Meng A."/>
            <person name="Brown T."/>
            <person name="Cohen L."/>
        </authorList>
    </citation>
    <scope>NUCLEOTIDE SEQUENCE</scope>
    <source>
        <strain evidence="3">CCAP 1951/1</strain>
    </source>
</reference>
<dbReference type="InterPro" id="IPR011010">
    <property type="entry name" value="DNA_brk_join_enz"/>
</dbReference>
<keyword evidence="1" id="KW-0233">DNA recombination</keyword>
<accession>A0A7S1MDI9</accession>
<evidence type="ECO:0008006" key="4">
    <source>
        <dbReference type="Google" id="ProtNLM"/>
    </source>
</evidence>
<name>A0A7S1MDI9_NEODS</name>
<dbReference type="AlphaFoldDB" id="A0A7S1MDI9"/>
<feature type="region of interest" description="Disordered" evidence="2">
    <location>
        <begin position="31"/>
        <end position="76"/>
    </location>
</feature>
<evidence type="ECO:0000313" key="3">
    <source>
        <dbReference type="EMBL" id="CAD9128237.1"/>
    </source>
</evidence>
<dbReference type="InterPro" id="IPR013762">
    <property type="entry name" value="Integrase-like_cat_sf"/>
</dbReference>
<dbReference type="GO" id="GO:0003677">
    <property type="term" value="F:DNA binding"/>
    <property type="evidence" value="ECO:0007669"/>
    <property type="project" value="InterPro"/>
</dbReference>
<proteinExistence type="predicted"/>
<feature type="compositionally biased region" description="Acidic residues" evidence="2">
    <location>
        <begin position="52"/>
        <end position="62"/>
    </location>
</feature>
<evidence type="ECO:0000256" key="1">
    <source>
        <dbReference type="ARBA" id="ARBA00023172"/>
    </source>
</evidence>
<evidence type="ECO:0000256" key="2">
    <source>
        <dbReference type="SAM" id="MobiDB-lite"/>
    </source>
</evidence>
<dbReference type="Gene3D" id="1.10.443.10">
    <property type="entry name" value="Intergrase catalytic core"/>
    <property type="match status" value="1"/>
</dbReference>
<organism evidence="3">
    <name type="scientific">Neobodo designis</name>
    <name type="common">Flagellated protozoan</name>
    <name type="synonym">Bodo designis</name>
    <dbReference type="NCBI Taxonomy" id="312471"/>
    <lineage>
        <taxon>Eukaryota</taxon>
        <taxon>Discoba</taxon>
        <taxon>Euglenozoa</taxon>
        <taxon>Kinetoplastea</taxon>
        <taxon>Metakinetoplastina</taxon>
        <taxon>Neobodonida</taxon>
        <taxon>Neobodo</taxon>
    </lineage>
</organism>
<dbReference type="GO" id="GO:0015074">
    <property type="term" value="P:DNA integration"/>
    <property type="evidence" value="ECO:0007669"/>
    <property type="project" value="InterPro"/>
</dbReference>